<evidence type="ECO:0000256" key="8">
    <source>
        <dbReference type="ARBA" id="ARBA00022491"/>
    </source>
</evidence>
<dbReference type="GO" id="GO:0005634">
    <property type="term" value="C:nucleus"/>
    <property type="evidence" value="ECO:0007669"/>
    <property type="project" value="UniProtKB-SubCell"/>
</dbReference>
<evidence type="ECO:0000256" key="24">
    <source>
        <dbReference type="ARBA" id="ARBA00066706"/>
    </source>
</evidence>
<evidence type="ECO:0000313" key="31">
    <source>
        <dbReference type="Proteomes" id="UP000694722"/>
    </source>
</evidence>
<evidence type="ECO:0000256" key="22">
    <source>
        <dbReference type="ARBA" id="ARBA00053130"/>
    </source>
</evidence>
<dbReference type="InterPro" id="IPR002937">
    <property type="entry name" value="Amino_oxidase"/>
</dbReference>
<keyword evidence="12 26" id="KW-0863">Zinc-finger</keyword>
<evidence type="ECO:0000256" key="26">
    <source>
        <dbReference type="PROSITE-ProRule" id="PRU00454"/>
    </source>
</evidence>
<evidence type="ECO:0000259" key="28">
    <source>
        <dbReference type="PROSITE" id="PS50934"/>
    </source>
</evidence>
<proteinExistence type="inferred from homology"/>
<evidence type="ECO:0000256" key="12">
    <source>
        <dbReference type="ARBA" id="ARBA00022771"/>
    </source>
</evidence>
<evidence type="ECO:0000256" key="27">
    <source>
        <dbReference type="SAM" id="MobiDB-lite"/>
    </source>
</evidence>
<dbReference type="GO" id="GO:0040029">
    <property type="term" value="P:epigenetic regulation of gene expression"/>
    <property type="evidence" value="ECO:0007669"/>
    <property type="project" value="UniProtKB-ARBA"/>
</dbReference>
<keyword evidence="13" id="KW-0274">FAD</keyword>
<comment type="catalytic activity">
    <reaction evidence="20">
        <text>N(6)-methyl-L-lysyl(4)-[histone H3] + A + H2O = L-lysyl(4)-[histone H3] + formaldehyde + AH2</text>
        <dbReference type="Rhea" id="RHEA:60256"/>
        <dbReference type="Rhea" id="RHEA-COMP:15543"/>
        <dbReference type="Rhea" id="RHEA-COMP:15547"/>
        <dbReference type="ChEBI" id="CHEBI:13193"/>
        <dbReference type="ChEBI" id="CHEBI:15377"/>
        <dbReference type="ChEBI" id="CHEBI:16842"/>
        <dbReference type="ChEBI" id="CHEBI:17499"/>
        <dbReference type="ChEBI" id="CHEBI:29969"/>
        <dbReference type="ChEBI" id="CHEBI:61929"/>
    </reaction>
    <physiologicalReaction direction="left-to-right" evidence="20">
        <dbReference type="Rhea" id="RHEA:60257"/>
    </physiologicalReaction>
</comment>
<evidence type="ECO:0000256" key="13">
    <source>
        <dbReference type="ARBA" id="ARBA00022827"/>
    </source>
</evidence>
<comment type="similarity">
    <text evidence="5">Belongs to the flavin monoamine oxidase family.</text>
</comment>
<protein>
    <recommendedName>
        <fullName evidence="24">[histone-H3]-N(6),N(6)-dimethyl-L-lysine(4) FAD-dependent demethylase</fullName>
        <ecNumber evidence="24">1.14.99.66</ecNumber>
    </recommendedName>
    <alternativeName>
        <fullName evidence="25">Flavin-containing amine oxidase domain-containing protein 1</fullName>
    </alternativeName>
</protein>
<evidence type="ECO:0000256" key="17">
    <source>
        <dbReference type="ARBA" id="ARBA00023015"/>
    </source>
</evidence>
<evidence type="ECO:0000256" key="3">
    <source>
        <dbReference type="ARBA" id="ARBA00004123"/>
    </source>
</evidence>
<dbReference type="Proteomes" id="UP000694571">
    <property type="component" value="Unplaced"/>
</dbReference>
<evidence type="ECO:0000256" key="5">
    <source>
        <dbReference type="ARBA" id="ARBA00005995"/>
    </source>
</evidence>
<evidence type="ECO:0000256" key="21">
    <source>
        <dbReference type="ARBA" id="ARBA00051715"/>
    </source>
</evidence>
<evidence type="ECO:0000256" key="4">
    <source>
        <dbReference type="ARBA" id="ARBA00004286"/>
    </source>
</evidence>
<evidence type="ECO:0000256" key="1">
    <source>
        <dbReference type="ARBA" id="ARBA00001947"/>
    </source>
</evidence>
<feature type="compositionally biased region" description="Pro residues" evidence="27">
    <location>
        <begin position="39"/>
        <end position="48"/>
    </location>
</feature>
<dbReference type="Gene3D" id="3.50.50.60">
    <property type="entry name" value="FAD/NAD(P)-binding domain"/>
    <property type="match status" value="1"/>
</dbReference>
<dbReference type="SUPFAM" id="SSF54373">
    <property type="entry name" value="FAD-linked reductases, C-terminal domain"/>
    <property type="match status" value="1"/>
</dbReference>
<keyword evidence="16" id="KW-0560">Oxidoreductase</keyword>
<dbReference type="PROSITE" id="PS51050">
    <property type="entry name" value="ZF_CW"/>
    <property type="match status" value="1"/>
</dbReference>
<evidence type="ECO:0000256" key="10">
    <source>
        <dbReference type="ARBA" id="ARBA00022630"/>
    </source>
</evidence>
<dbReference type="AlphaFoldDB" id="A0A8D1KIW4"/>
<comment type="cofactor">
    <cofactor evidence="2">
        <name>FAD</name>
        <dbReference type="ChEBI" id="CHEBI:57692"/>
    </cofactor>
</comment>
<keyword evidence="14" id="KW-0862">Zinc</keyword>
<dbReference type="Gene3D" id="1.10.10.10">
    <property type="entry name" value="Winged helix-like DNA-binding domain superfamily/Winged helix DNA-binding domain"/>
    <property type="match status" value="1"/>
</dbReference>
<evidence type="ECO:0000256" key="25">
    <source>
        <dbReference type="ARBA" id="ARBA00083218"/>
    </source>
</evidence>
<evidence type="ECO:0000256" key="23">
    <source>
        <dbReference type="ARBA" id="ARBA00065941"/>
    </source>
</evidence>
<keyword evidence="7" id="KW-0217">Developmental protein</keyword>
<organism evidence="30 31">
    <name type="scientific">Sus scrofa</name>
    <name type="common">Pig</name>
    <dbReference type="NCBI Taxonomy" id="9823"/>
    <lineage>
        <taxon>Eukaryota</taxon>
        <taxon>Metazoa</taxon>
        <taxon>Chordata</taxon>
        <taxon>Craniata</taxon>
        <taxon>Vertebrata</taxon>
        <taxon>Euteleostomi</taxon>
        <taxon>Mammalia</taxon>
        <taxon>Eutheria</taxon>
        <taxon>Laurasiatheria</taxon>
        <taxon>Artiodactyla</taxon>
        <taxon>Suina</taxon>
        <taxon>Suidae</taxon>
        <taxon>Sus</taxon>
    </lineage>
</organism>
<dbReference type="Proteomes" id="UP000694722">
    <property type="component" value="Unplaced"/>
</dbReference>
<dbReference type="PROSITE" id="PS50934">
    <property type="entry name" value="SWIRM"/>
    <property type="match status" value="1"/>
</dbReference>
<evidence type="ECO:0000256" key="7">
    <source>
        <dbReference type="ARBA" id="ARBA00022473"/>
    </source>
</evidence>
<keyword evidence="17" id="KW-0805">Transcription regulation</keyword>
<evidence type="ECO:0000256" key="2">
    <source>
        <dbReference type="ARBA" id="ARBA00001974"/>
    </source>
</evidence>
<dbReference type="Pfam" id="PF04433">
    <property type="entry name" value="SWIRM"/>
    <property type="match status" value="1"/>
</dbReference>
<evidence type="ECO:0000259" key="29">
    <source>
        <dbReference type="PROSITE" id="PS51050"/>
    </source>
</evidence>
<dbReference type="Gene3D" id="3.90.660.10">
    <property type="match status" value="1"/>
</dbReference>
<feature type="compositionally biased region" description="Low complexity" evidence="27">
    <location>
        <begin position="80"/>
        <end position="105"/>
    </location>
</feature>
<dbReference type="SUPFAM" id="SSF51905">
    <property type="entry name" value="FAD/NAD(P)-binding domain"/>
    <property type="match status" value="1"/>
</dbReference>
<reference evidence="30" key="1">
    <citation type="submission" date="2025-05" db="UniProtKB">
        <authorList>
            <consortium name="Ensembl"/>
        </authorList>
    </citation>
    <scope>IDENTIFICATION</scope>
</reference>
<dbReference type="Pfam" id="PF07496">
    <property type="entry name" value="zf-CW"/>
    <property type="match status" value="1"/>
</dbReference>
<dbReference type="FunFam" id="1.10.10.10:FF:000232">
    <property type="entry name" value="lysine-specific histone demethylase 1B"/>
    <property type="match status" value="1"/>
</dbReference>
<evidence type="ECO:0000256" key="14">
    <source>
        <dbReference type="ARBA" id="ARBA00022833"/>
    </source>
</evidence>
<evidence type="ECO:0000256" key="20">
    <source>
        <dbReference type="ARBA" id="ARBA00051126"/>
    </source>
</evidence>
<dbReference type="Ensembl" id="ENSSSCT00040088246.1">
    <property type="protein sequence ID" value="ENSSSCP00040038794.1"/>
    <property type="gene ID" value="ENSSSCG00040063709.1"/>
</dbReference>
<keyword evidence="10" id="KW-0285">Flavoprotein</keyword>
<evidence type="ECO:0000313" key="30">
    <source>
        <dbReference type="Ensembl" id="ENSSSCP00040038794.1"/>
    </source>
</evidence>
<dbReference type="InterPro" id="IPR036388">
    <property type="entry name" value="WH-like_DNA-bd_sf"/>
</dbReference>
<keyword evidence="8" id="KW-0678">Repressor</keyword>
<dbReference type="PANTHER" id="PTHR10742">
    <property type="entry name" value="FLAVIN MONOAMINE OXIDASE"/>
    <property type="match status" value="1"/>
</dbReference>
<feature type="domain" description="SWIRM" evidence="28">
    <location>
        <begin position="446"/>
        <end position="544"/>
    </location>
</feature>
<comment type="function">
    <text evidence="22">Histone demethylase that demethylates 'Lys-4' of histone H3, a specific tag for epigenetic transcriptional activation, thereby acting as a corepressor. Required for de novo DNA methylation of a subset of imprinted genes during oogenesis. Acts by oxidizing the substrate by FAD to generate the corresponding imine that is subsequently hydrolyzed. Demethylates both mono- and di-methylated 'Lys-4' of histone H3. Has no effect on tri-methylated 'Lys-4', mono-, di- or tri-methylated 'Lys-9', mono-, di- or tri-methylated 'Lys-27', mono-, di- or tri-methylated 'Lys-36' of histone H3, or on mono-, di- or tri-methylated 'Lys-20' of histone H4. Alone, it is unable to demethylate H3K4me on nucleosomes and requires the presence of GLYR1 to achieve such activity, they form a multifunctional enzyme complex that modifies transcribed chromatin and facilitates Pol II transcription through nucleosomes.</text>
</comment>
<name>A0A8D1KIW4_PIG</name>
<dbReference type="GO" id="GO:0050660">
    <property type="term" value="F:flavin adenine dinucleotide binding"/>
    <property type="evidence" value="ECO:0007669"/>
    <property type="project" value="UniProtKB-ARBA"/>
</dbReference>
<evidence type="ECO:0000256" key="18">
    <source>
        <dbReference type="ARBA" id="ARBA00023163"/>
    </source>
</evidence>
<evidence type="ECO:0000256" key="19">
    <source>
        <dbReference type="ARBA" id="ARBA00023242"/>
    </source>
</evidence>
<keyword evidence="19" id="KW-0539">Nucleus</keyword>
<dbReference type="Ensembl" id="ENSSSCT00050073590.1">
    <property type="protein sequence ID" value="ENSSSCP00050031687.1"/>
    <property type="gene ID" value="ENSSSCG00050053933.1"/>
</dbReference>
<dbReference type="Gene3D" id="3.30.40.100">
    <property type="match status" value="1"/>
</dbReference>
<feature type="region of interest" description="Disordered" evidence="27">
    <location>
        <begin position="31"/>
        <end position="105"/>
    </location>
</feature>
<feature type="region of interest" description="Disordered" evidence="27">
    <location>
        <begin position="160"/>
        <end position="220"/>
    </location>
</feature>
<feature type="domain" description="CW-type" evidence="29">
    <location>
        <begin position="306"/>
        <end position="366"/>
    </location>
</feature>
<dbReference type="FunFam" id="3.30.40.100:FF:000002">
    <property type="entry name" value="Lysine-specific histone demethylase 1B"/>
    <property type="match status" value="1"/>
</dbReference>
<keyword evidence="6" id="KW-0158">Chromosome</keyword>
<dbReference type="InterPro" id="IPR050281">
    <property type="entry name" value="Flavin_monoamine_oxidase"/>
</dbReference>
<comment type="cofactor">
    <cofactor evidence="1">
        <name>Zn(2+)</name>
        <dbReference type="ChEBI" id="CHEBI:29105"/>
    </cofactor>
</comment>
<dbReference type="GO" id="GO:0005694">
    <property type="term" value="C:chromosome"/>
    <property type="evidence" value="ECO:0007669"/>
    <property type="project" value="UniProtKB-SubCell"/>
</dbReference>
<evidence type="ECO:0000256" key="6">
    <source>
        <dbReference type="ARBA" id="ARBA00022454"/>
    </source>
</evidence>
<dbReference type="InterPro" id="IPR007526">
    <property type="entry name" value="SWIRM"/>
</dbReference>
<dbReference type="PANTHER" id="PTHR10742:SF410">
    <property type="entry name" value="LYSINE-SPECIFIC HISTONE DEMETHYLASE 2"/>
    <property type="match status" value="1"/>
</dbReference>
<dbReference type="GO" id="GO:0008270">
    <property type="term" value="F:zinc ion binding"/>
    <property type="evidence" value="ECO:0007669"/>
    <property type="project" value="UniProtKB-KW"/>
</dbReference>
<evidence type="ECO:0000256" key="16">
    <source>
        <dbReference type="ARBA" id="ARBA00023002"/>
    </source>
</evidence>
<keyword evidence="9" id="KW-0597">Phosphoprotein</keyword>
<comment type="subunit">
    <text evidence="23">Interacts with its cofactor GLYR1 at nucleosomes; this interaction stimulates H3K4me1 and H3K4me2 demethylation. In contrast to KDM1A, does not form a complex with RCOR1/CoREST. Possible accessory component of the polycomb repressive deubiquitinase (PR-DUB) complex, at least composed of BAP1, one of ASXL1, ASXL2 or (probably) ASXL3 and one of MBD5 or MBD6. The PR-DUB core associates with a number of accessory proteins, including FOXK1, FOXK2, KDM1B, HCFC1 and OGT; KDM1B specifically associates with ASXL2 PR-DUB complexes.</text>
</comment>
<dbReference type="EC" id="1.14.99.66" evidence="24"/>
<keyword evidence="11" id="KW-0479">Metal-binding</keyword>
<dbReference type="SUPFAM" id="SSF46689">
    <property type="entry name" value="Homeodomain-like"/>
    <property type="match status" value="1"/>
</dbReference>
<comment type="subcellular location">
    <subcellularLocation>
        <location evidence="4">Chromosome</location>
    </subcellularLocation>
    <subcellularLocation>
        <location evidence="3">Nucleus</location>
    </subcellularLocation>
</comment>
<dbReference type="GO" id="GO:0140682">
    <property type="term" value="F:FAD-dependent H3K4me/H3K4me3 demethylase activity"/>
    <property type="evidence" value="ECO:0007669"/>
    <property type="project" value="UniProtKB-EC"/>
</dbReference>
<dbReference type="Pfam" id="PF01593">
    <property type="entry name" value="Amino_oxidase"/>
    <property type="match status" value="1"/>
</dbReference>
<accession>A0A8D1KIW4</accession>
<evidence type="ECO:0000256" key="15">
    <source>
        <dbReference type="ARBA" id="ARBA00022853"/>
    </source>
</evidence>
<dbReference type="InterPro" id="IPR036188">
    <property type="entry name" value="FAD/NAD-bd_sf"/>
</dbReference>
<dbReference type="InterPro" id="IPR011124">
    <property type="entry name" value="Znf_CW"/>
</dbReference>
<comment type="catalytic activity">
    <reaction evidence="21">
        <text>N(6),N(6)-dimethyl-L-lysyl(4)-[histone H3] + 2 A + 2 H2O = L-lysyl(4)-[histone H3] + 2 formaldehyde + 2 AH2</text>
        <dbReference type="Rhea" id="RHEA:60244"/>
        <dbReference type="Rhea" id="RHEA-COMP:15540"/>
        <dbReference type="Rhea" id="RHEA-COMP:15547"/>
        <dbReference type="ChEBI" id="CHEBI:13193"/>
        <dbReference type="ChEBI" id="CHEBI:15377"/>
        <dbReference type="ChEBI" id="CHEBI:16842"/>
        <dbReference type="ChEBI" id="CHEBI:17499"/>
        <dbReference type="ChEBI" id="CHEBI:29969"/>
        <dbReference type="ChEBI" id="CHEBI:61976"/>
        <dbReference type="EC" id="1.14.99.66"/>
    </reaction>
    <physiologicalReaction direction="left-to-right" evidence="21">
        <dbReference type="Rhea" id="RHEA:60245"/>
    </physiologicalReaction>
</comment>
<dbReference type="PRINTS" id="PR00419">
    <property type="entry name" value="ADXRDTASE"/>
</dbReference>
<keyword evidence="18" id="KW-0804">Transcription</keyword>
<evidence type="ECO:0000256" key="9">
    <source>
        <dbReference type="ARBA" id="ARBA00022553"/>
    </source>
</evidence>
<evidence type="ECO:0000256" key="11">
    <source>
        <dbReference type="ARBA" id="ARBA00022723"/>
    </source>
</evidence>
<keyword evidence="15" id="KW-0156">Chromatin regulator</keyword>
<dbReference type="InterPro" id="IPR009057">
    <property type="entry name" value="Homeodomain-like_sf"/>
</dbReference>
<sequence length="993" mass="109812">MLITHSRRSEEPTSCAVRCLWLVLAQRGATTGWVQDPGSTPPPDPPPDSPRDCPSCGTLTPPPSPCRPGLRSGGNGQGGASSAAKAKAGTPLLPGPSGSSHPGHVVTGAEAAAAAAAERGLRLAARILRSWARGARLGRGAGSRGRRALSRPRSECLLPVTPCTPPAQRFSDTMATPRGRTKKKASFDHSPDSLPLRSSGRQAKKKATEMTDEDEDGGSEKKYRKCEKAGCTATCPVCFASASERCAKNGYTSRWYHLSCGEHFCNECFDHYYRSHKDGYDKYTTWKKIWTSNGKTEPSPKAFMADQQLPYWVQCTKPECRKWRQLTKEIQLTPQIAKTYRCGMKPNTAVKPETSDHCSLPEDLRVSEVSNHWWYSMLILPPLLKDSVAAPLLSAYYPDCVGMSPSCTSTHRAASDTSPGKLEHSKAVPSVLVPGMNRYFQPFYQPNECGKALCVRPDVMELDELYEFPEYSRDPTMYLALRNLILALWYTNCKEALTPQKCIPHIIVRGLVRIRCVQEVERILYFMTRKGLINTGVLSVGPDQHLLPKDYHNKSVIIIGAGPAGLAAARQLHNFGIKVTVLEAKDRIGGRVWDDKSFKGVTVGRGAQIVNGCINNPVALMCEQLGISMHKFGERCDLIQEGGRITDPTIDKRMDFHFNALLDVVSEWRKDKTQLQDVPLGEKIEEIYKAFIKESGIQFSELEEQVLQFHLSNLEYACGSNLHQVSARSWDHNEFFAQFAGDHTLLTPGYSVIIEKLAEGLDIRLRSPVQSIDYSGDEVQVSTTDGTRCTAQKVLVTVPLALLQKGAIQFNPPLSDKKMKAINSLGAGIIEKIALQFPYRFWDSKVQGADFFGHVPPSVSKRGLFAVFYDMDPQKQHSVLMSVIAGEAVAAVRSLEDKQVLQQCMASLRELFKEQEVPDPTKYFVTRWSTDPWIQMAYSFVKTGGSGEAYDIIAEEIQGTIFFAGEATNRHFPQTVTGAYLSGVREASKIAAF</sequence>